<feature type="compositionally biased region" description="Polar residues" evidence="7">
    <location>
        <begin position="242"/>
        <end position="255"/>
    </location>
</feature>
<proteinExistence type="predicted"/>
<dbReference type="PROSITE" id="PS50014">
    <property type="entry name" value="BROMODOMAIN_2"/>
    <property type="match status" value="1"/>
</dbReference>
<reference evidence="9" key="1">
    <citation type="submission" date="2022-07" db="EMBL/GenBank/DDBJ databases">
        <title>Phylogenomic reconstructions and comparative analyses of Kickxellomycotina fungi.</title>
        <authorList>
            <person name="Reynolds N.K."/>
            <person name="Stajich J.E."/>
            <person name="Barry K."/>
            <person name="Grigoriev I.V."/>
            <person name="Crous P."/>
            <person name="Smith M.E."/>
        </authorList>
    </citation>
    <scope>NUCLEOTIDE SEQUENCE</scope>
    <source>
        <strain evidence="9">NBRC 100468</strain>
    </source>
</reference>
<dbReference type="GO" id="GO:0005634">
    <property type="term" value="C:nucleus"/>
    <property type="evidence" value="ECO:0007669"/>
    <property type="project" value="UniProtKB-SubCell"/>
</dbReference>
<dbReference type="CDD" id="cd22927">
    <property type="entry name" value="HFD_SPT7"/>
    <property type="match status" value="1"/>
</dbReference>
<dbReference type="PRINTS" id="PR00503">
    <property type="entry name" value="BROMODOMAIN"/>
</dbReference>
<dbReference type="PANTHER" id="PTHR47343">
    <property type="entry name" value="TRANSCRIPTIONAL ACTIVATOR SPT7"/>
    <property type="match status" value="1"/>
</dbReference>
<feature type="compositionally biased region" description="Acidic residues" evidence="7">
    <location>
        <begin position="219"/>
        <end position="232"/>
    </location>
</feature>
<dbReference type="GO" id="GO:0006325">
    <property type="term" value="P:chromatin organization"/>
    <property type="evidence" value="ECO:0007669"/>
    <property type="project" value="UniProtKB-ARBA"/>
</dbReference>
<feature type="compositionally biased region" description="Low complexity" evidence="7">
    <location>
        <begin position="1258"/>
        <end position="1282"/>
    </location>
</feature>
<dbReference type="Gene3D" id="1.10.20.10">
    <property type="entry name" value="Histone, subunit A"/>
    <property type="match status" value="1"/>
</dbReference>
<dbReference type="EMBL" id="JANBPU010000309">
    <property type="protein sequence ID" value="KAJ1912817.1"/>
    <property type="molecule type" value="Genomic_DNA"/>
</dbReference>
<keyword evidence="10" id="KW-1185">Reference proteome</keyword>
<dbReference type="PROSITE" id="PS00633">
    <property type="entry name" value="BROMODOMAIN_1"/>
    <property type="match status" value="1"/>
</dbReference>
<dbReference type="InterPro" id="IPR018359">
    <property type="entry name" value="Bromodomain_CS"/>
</dbReference>
<keyword evidence="3 6" id="KW-0103">Bromodomain</keyword>
<evidence type="ECO:0000259" key="8">
    <source>
        <dbReference type="PROSITE" id="PS50014"/>
    </source>
</evidence>
<evidence type="ECO:0000256" key="1">
    <source>
        <dbReference type="ARBA" id="ARBA00004123"/>
    </source>
</evidence>
<dbReference type="Pfam" id="PF07524">
    <property type="entry name" value="Bromo_TP"/>
    <property type="match status" value="1"/>
</dbReference>
<evidence type="ECO:0000256" key="3">
    <source>
        <dbReference type="ARBA" id="ARBA00023117"/>
    </source>
</evidence>
<comment type="subcellular location">
    <subcellularLocation>
        <location evidence="1">Nucleus</location>
    </subcellularLocation>
</comment>
<dbReference type="InterPro" id="IPR001487">
    <property type="entry name" value="Bromodomain"/>
</dbReference>
<dbReference type="GO" id="GO:0046695">
    <property type="term" value="C:SLIK (SAGA-like) complex"/>
    <property type="evidence" value="ECO:0007669"/>
    <property type="project" value="InterPro"/>
</dbReference>
<feature type="region of interest" description="Disordered" evidence="7">
    <location>
        <begin position="82"/>
        <end position="136"/>
    </location>
</feature>
<feature type="compositionally biased region" description="Low complexity" evidence="7">
    <location>
        <begin position="82"/>
        <end position="91"/>
    </location>
</feature>
<feature type="compositionally biased region" description="Basic and acidic residues" evidence="7">
    <location>
        <begin position="1179"/>
        <end position="1194"/>
    </location>
</feature>
<dbReference type="PANTHER" id="PTHR47343:SF1">
    <property type="entry name" value="TRANSCRIPTIONAL ACTIVATOR SPT7"/>
    <property type="match status" value="1"/>
</dbReference>
<feature type="region of interest" description="Disordered" evidence="7">
    <location>
        <begin position="1146"/>
        <end position="1317"/>
    </location>
</feature>
<dbReference type="SMART" id="SM00297">
    <property type="entry name" value="BROMO"/>
    <property type="match status" value="1"/>
</dbReference>
<dbReference type="GO" id="GO:0000124">
    <property type="term" value="C:SAGA complex"/>
    <property type="evidence" value="ECO:0007669"/>
    <property type="project" value="InterPro"/>
</dbReference>
<evidence type="ECO:0000313" key="10">
    <source>
        <dbReference type="Proteomes" id="UP001150538"/>
    </source>
</evidence>
<feature type="region of interest" description="Disordered" evidence="7">
    <location>
        <begin position="191"/>
        <end position="274"/>
    </location>
</feature>
<feature type="compositionally biased region" description="Polar residues" evidence="7">
    <location>
        <begin position="193"/>
        <end position="209"/>
    </location>
</feature>
<comment type="caution">
    <text evidence="9">The sequence shown here is derived from an EMBL/GenBank/DDBJ whole genome shotgun (WGS) entry which is preliminary data.</text>
</comment>
<feature type="compositionally biased region" description="Gly residues" evidence="7">
    <location>
        <begin position="1288"/>
        <end position="1297"/>
    </location>
</feature>
<dbReference type="Pfam" id="PF00439">
    <property type="entry name" value="Bromodomain"/>
    <property type="match status" value="1"/>
</dbReference>
<evidence type="ECO:0000256" key="7">
    <source>
        <dbReference type="SAM" id="MobiDB-lite"/>
    </source>
</evidence>
<dbReference type="InterPro" id="IPR037782">
    <property type="entry name" value="Spt7"/>
</dbReference>
<evidence type="ECO:0000256" key="6">
    <source>
        <dbReference type="PROSITE-ProRule" id="PRU00035"/>
    </source>
</evidence>
<dbReference type="GO" id="GO:0046982">
    <property type="term" value="F:protein heterodimerization activity"/>
    <property type="evidence" value="ECO:0007669"/>
    <property type="project" value="InterPro"/>
</dbReference>
<evidence type="ECO:0000256" key="5">
    <source>
        <dbReference type="ARBA" id="ARBA00023242"/>
    </source>
</evidence>
<dbReference type="InterPro" id="IPR006565">
    <property type="entry name" value="BTP"/>
</dbReference>
<evidence type="ECO:0000313" key="9">
    <source>
        <dbReference type="EMBL" id="KAJ1912817.1"/>
    </source>
</evidence>
<dbReference type="Gene3D" id="1.20.920.10">
    <property type="entry name" value="Bromodomain-like"/>
    <property type="match status" value="1"/>
</dbReference>
<dbReference type="InterPro" id="IPR036427">
    <property type="entry name" value="Bromodomain-like_sf"/>
</dbReference>
<dbReference type="Proteomes" id="UP001150538">
    <property type="component" value="Unassembled WGS sequence"/>
</dbReference>
<feature type="compositionally biased region" description="Basic and acidic residues" evidence="7">
    <location>
        <begin position="256"/>
        <end position="266"/>
    </location>
</feature>
<feature type="compositionally biased region" description="Basic and acidic residues" evidence="7">
    <location>
        <begin position="1151"/>
        <end position="1169"/>
    </location>
</feature>
<dbReference type="SUPFAM" id="SSF47370">
    <property type="entry name" value="Bromodomain"/>
    <property type="match status" value="1"/>
</dbReference>
<name>A0A9W7ZW20_9FUNG</name>
<sequence>MSTTDISSTSLPLLLDPEEWAEFSYHVARKMNERKLWPGYLSTKECVVLEGALESAEKWKQFIVYGADVWASSIGKDNLSALPSSSSSVKSQPADFHDDSNSNEGPSAKRENTGTYSPLKSNSSGGGTPSNGAVAGHKDPVLTIVTAFRVRASIFEHFVDVICPSHCDQCSGLQHISREFIESYTKLKRPSENALQQTEGASASQQQSIPVAPARKLEEDDDYDDDYDEPEDGNPTAKEKTQANQGDASTNYNAQKKSDKDEKGIKVEQPTEDSDRNIPIYTVFHTLEHDHIADKEQKELEDSIHKLEEATKEKELDPKESLVHQLGSINNVKNLASFIDQHRDSIDMSTHELTSLLSEIRPKRTKWSSEERIGQEELYGGLEHVINELRSMDIAHPFLQPVKKREAPNYFEIIAKPMDLGTMTKKLKSLQYDRKSEFQHDLDLIYSNCYTYNTQPDNLLRKYVTILHDRGKQLMKDVPDITIKKRSELMEVEDKLTEIGDGMDTDDDSHRGAGVHRIGDTESIKSSGYTPGFDSFGDNVFGSLHEEGRGNHQRNGSSMAMDITDSHGGNNDTFIDTDFLNDFDTEIPLSQMASEYSETLSSKIWKAWTRSSRVSNFQRGIENGEIEFANRKALIRSTENMDKFSQHSHDCIDTISTKEISIIQGSSEITDVVIGASTPSQGHEHLSNSKTHVYRPNTVSSAVSAPRAGMTTWHNHHTHGGGRGNNSSYAAQRRKNEALDKKRREALEILKKRLDLGKEYLPEYDLTSGIPNALEYPLDVNMWSDNMERNFLDTKNTLIRESFPKAKAPNMEEYEAARYPNNQMWKNIAENIEQLKQIRNIDDKIWATKMNIPIGYLNNNGANRGSGGMGRDDTEYHSLVDLEAPFEGRPDPKHPFVMNGKSAKALMQRTCSILLSHAGFEGLTNVALGCFTEFITDYILNLGKTVRSYIDKYSRTMSVEAILSHSLYENGLESIEDLEYYIHDDIGRCGAKLSDVNRKLEATYRELISEGISGGYGGDYSVMNGGSMAGTSEMGESSRADSVDGNFENTDMFMTGQLGELGEDFFGFKELGLDKEYGIDSLSHIPKRLWFGQGGKKTTTAESSDKDLLAYTPPPAWESVRSPNNHIGLLRDFIISKLEAKNGKSLNADLRPSRDGKEEADSKEMEKTSSDTPTSDRPITIKKEEESTDDKSKNETPPAPIEVPSDWEPIPEDEDLPVKSRYGSGRPKNPPPNPLTSDAASLAALGGTGSSRSKKRPSGAATKTTTSSSSAATAAGNKTVAAPSTPGPSGGGGGGDNSGDVNNNQTASKSAKKKRVS</sequence>
<keyword evidence="4" id="KW-0804">Transcription</keyword>
<accession>A0A9W7ZW20</accession>
<organism evidence="9 10">
    <name type="scientific">Mycoemilia scoparia</name>
    <dbReference type="NCBI Taxonomy" id="417184"/>
    <lineage>
        <taxon>Eukaryota</taxon>
        <taxon>Fungi</taxon>
        <taxon>Fungi incertae sedis</taxon>
        <taxon>Zoopagomycota</taxon>
        <taxon>Kickxellomycotina</taxon>
        <taxon>Kickxellomycetes</taxon>
        <taxon>Kickxellales</taxon>
        <taxon>Kickxellaceae</taxon>
        <taxon>Mycoemilia</taxon>
    </lineage>
</organism>
<dbReference type="GO" id="GO:0005198">
    <property type="term" value="F:structural molecule activity"/>
    <property type="evidence" value="ECO:0007669"/>
    <property type="project" value="TreeGrafter"/>
</dbReference>
<dbReference type="InterPro" id="IPR009072">
    <property type="entry name" value="Histone-fold"/>
</dbReference>
<dbReference type="GO" id="GO:0006357">
    <property type="term" value="P:regulation of transcription by RNA polymerase II"/>
    <property type="evidence" value="ECO:0007669"/>
    <property type="project" value="TreeGrafter"/>
</dbReference>
<gene>
    <name evidence="9" type="primary">SPT7</name>
    <name evidence="9" type="ORF">H4219_005458</name>
</gene>
<keyword evidence="5" id="KW-0539">Nucleus</keyword>
<keyword evidence="2" id="KW-0805">Transcription regulation</keyword>
<evidence type="ECO:0000256" key="2">
    <source>
        <dbReference type="ARBA" id="ARBA00023015"/>
    </source>
</evidence>
<feature type="compositionally biased region" description="Low complexity" evidence="7">
    <location>
        <begin position="1235"/>
        <end position="1245"/>
    </location>
</feature>
<dbReference type="OrthoDB" id="21449at2759"/>
<evidence type="ECO:0000256" key="4">
    <source>
        <dbReference type="ARBA" id="ARBA00023163"/>
    </source>
</evidence>
<protein>
    <submittedName>
        <fullName evidence="9">Transcriptional activator spt7</fullName>
    </submittedName>
</protein>
<feature type="domain" description="Bromo" evidence="8">
    <location>
        <begin position="390"/>
        <end position="460"/>
    </location>
</feature>